<evidence type="ECO:0000256" key="1">
    <source>
        <dbReference type="SAM" id="MobiDB-lite"/>
    </source>
</evidence>
<evidence type="ECO:0000313" key="4">
    <source>
        <dbReference type="Proteomes" id="UP000199399"/>
    </source>
</evidence>
<keyword evidence="4" id="KW-1185">Reference proteome</keyword>
<sequence>MVMKSEKNSRSVHVHPLPLPSAAQLSLRPSGATAQPPEGQDAGTSVSTGDMRAAFADIFEQADPQNGGRETDLELLQEAADEIEVDEASPTESTSKTETAAPHDKKPPTDSDASVTQAPQVSISARPKQSQADFDRVPVAVQSLSTGRGEPVDDEAIRAPEPVRGSKEFSPSELQQAANHARVAEGRMSTNAIGRNLLETPIEELALPATTKHSTTMNLLGSDSQRSQDISDPASLDKMAIIKAAGETLSFSPIQDAASGGSNIDAQKPHTEGPVFSEKEMRPTGSVLERSMERVIAQPMDKRSAPAQRNPAPSIVHPLQAALGASDNFISKPQVKAVPNQGHQQTTAAPETTARHAMPLWAPADTAASKARSNQTATSKPAAIAHPAHAPDAVAELVSQSLKTALPSKLTIPREAGSVAVQPLLPTPHPIGRANMTEQTGAVLPSAATATGLTRMVHQKGPTEGLDQTDRGKHPDVQVLQTPSAAQKSLAGKERSDDPLKITSPAERLDPKNLQMPPVLPIKPNTLAAPLPSPAMIGGQIAKVESGQDIRLYPTEPTLPQTWEGTPVQAQQASASARSVFVPQIAAQLGEALRQMPNRPVDIALSPEELGRVRLSVTTSEAGVVVNVLAERQETLDLLRRNIDQLGEEFRDMGFDDIAFSFAGGADTSTDRDDNSSSFDQTNTTAEVDLGDTPAAQPQTPIALGSLAGLDLRL</sequence>
<dbReference type="RefSeq" id="WP_093738522.1">
    <property type="nucleotide sequence ID" value="NZ_FNBP01000001.1"/>
</dbReference>
<feature type="region of interest" description="Disordered" evidence="1">
    <location>
        <begin position="1"/>
        <end position="180"/>
    </location>
</feature>
<dbReference type="OrthoDB" id="7203912at2"/>
<dbReference type="CDD" id="cd17470">
    <property type="entry name" value="T3SS_Flik_C"/>
    <property type="match status" value="1"/>
</dbReference>
<dbReference type="InterPro" id="IPR038610">
    <property type="entry name" value="FliK-like_C_sf"/>
</dbReference>
<dbReference type="EMBL" id="FNBP01000001">
    <property type="protein sequence ID" value="SDF09966.1"/>
    <property type="molecule type" value="Genomic_DNA"/>
</dbReference>
<feature type="compositionally biased region" description="Acidic residues" evidence="1">
    <location>
        <begin position="73"/>
        <end position="89"/>
    </location>
</feature>
<evidence type="ECO:0000259" key="2">
    <source>
        <dbReference type="Pfam" id="PF02120"/>
    </source>
</evidence>
<dbReference type="Pfam" id="PF02120">
    <property type="entry name" value="Flg_hook"/>
    <property type="match status" value="1"/>
</dbReference>
<reference evidence="4" key="1">
    <citation type="submission" date="2016-10" db="EMBL/GenBank/DDBJ databases">
        <authorList>
            <person name="Varghese N."/>
            <person name="Submissions S."/>
        </authorList>
    </citation>
    <scope>NUCLEOTIDE SEQUENCE [LARGE SCALE GENOMIC DNA]</scope>
    <source>
        <strain evidence="4">DSM 16477</strain>
    </source>
</reference>
<feature type="domain" description="Flagellar hook-length control protein-like C-terminal" evidence="2">
    <location>
        <begin position="601"/>
        <end position="667"/>
    </location>
</feature>
<organism evidence="3 4">
    <name type="scientific">Sulfitobacter delicatus</name>
    <dbReference type="NCBI Taxonomy" id="218672"/>
    <lineage>
        <taxon>Bacteria</taxon>
        <taxon>Pseudomonadati</taxon>
        <taxon>Pseudomonadota</taxon>
        <taxon>Alphaproteobacteria</taxon>
        <taxon>Rhodobacterales</taxon>
        <taxon>Roseobacteraceae</taxon>
        <taxon>Sulfitobacter</taxon>
    </lineage>
</organism>
<feature type="compositionally biased region" description="Low complexity" evidence="1">
    <location>
        <begin position="20"/>
        <end position="30"/>
    </location>
</feature>
<gene>
    <name evidence="3" type="ORF">SAMN04489759_101346</name>
</gene>
<dbReference type="STRING" id="218672.SAMN04489759_101346"/>
<feature type="compositionally biased region" description="Basic and acidic residues" evidence="1">
    <location>
        <begin position="267"/>
        <end position="282"/>
    </location>
</feature>
<dbReference type="Gene3D" id="3.30.750.140">
    <property type="match status" value="1"/>
</dbReference>
<protein>
    <submittedName>
        <fullName evidence="3">Hook-length control protein FliK</fullName>
    </submittedName>
</protein>
<name>A0A1G7IBT2_9RHOB</name>
<proteinExistence type="predicted"/>
<dbReference type="AlphaFoldDB" id="A0A1G7IBT2"/>
<accession>A0A1G7IBT2</accession>
<dbReference type="Proteomes" id="UP000199399">
    <property type="component" value="Unassembled WGS sequence"/>
</dbReference>
<feature type="compositionally biased region" description="Basic and acidic residues" evidence="1">
    <location>
        <begin position="491"/>
        <end position="500"/>
    </location>
</feature>
<feature type="region of interest" description="Disordered" evidence="1">
    <location>
        <begin position="666"/>
        <end position="702"/>
    </location>
</feature>
<dbReference type="InterPro" id="IPR021136">
    <property type="entry name" value="Flagellar_hook_control-like_C"/>
</dbReference>
<evidence type="ECO:0000313" key="3">
    <source>
        <dbReference type="EMBL" id="SDF09966.1"/>
    </source>
</evidence>
<feature type="region of interest" description="Disordered" evidence="1">
    <location>
        <begin position="483"/>
        <end position="515"/>
    </location>
</feature>
<feature type="region of interest" description="Disordered" evidence="1">
    <location>
        <begin position="258"/>
        <end position="283"/>
    </location>
</feature>
<feature type="compositionally biased region" description="Polar residues" evidence="1">
    <location>
        <begin position="111"/>
        <end position="132"/>
    </location>
</feature>